<dbReference type="GO" id="GO:0000977">
    <property type="term" value="F:RNA polymerase II transcription regulatory region sequence-specific DNA binding"/>
    <property type="evidence" value="ECO:0007669"/>
    <property type="project" value="TreeGrafter"/>
</dbReference>
<evidence type="ECO:0000313" key="15">
    <source>
        <dbReference type="Proteomes" id="UP001283361"/>
    </source>
</evidence>
<evidence type="ECO:0000256" key="3">
    <source>
        <dbReference type="ARBA" id="ARBA00022723"/>
    </source>
</evidence>
<feature type="region of interest" description="Disordered" evidence="12">
    <location>
        <begin position="1420"/>
        <end position="1442"/>
    </location>
</feature>
<dbReference type="FunFam" id="3.30.160.60:FF:000446">
    <property type="entry name" value="Zinc finger protein"/>
    <property type="match status" value="2"/>
</dbReference>
<feature type="compositionally biased region" description="Low complexity" evidence="12">
    <location>
        <begin position="511"/>
        <end position="526"/>
    </location>
</feature>
<feature type="compositionally biased region" description="Basic and acidic residues" evidence="12">
    <location>
        <begin position="674"/>
        <end position="684"/>
    </location>
</feature>
<reference evidence="14" key="1">
    <citation type="journal article" date="2023" name="G3 (Bethesda)">
        <title>A reference genome for the long-term kleptoplast-retaining sea slug Elysia crispata morphotype clarki.</title>
        <authorList>
            <person name="Eastman K.E."/>
            <person name="Pendleton A.L."/>
            <person name="Shaikh M.A."/>
            <person name="Suttiyut T."/>
            <person name="Ogas R."/>
            <person name="Tomko P."/>
            <person name="Gavelis G."/>
            <person name="Widhalm J.R."/>
            <person name="Wisecaver J.H."/>
        </authorList>
    </citation>
    <scope>NUCLEOTIDE SEQUENCE</scope>
    <source>
        <strain evidence="14">ECLA1</strain>
    </source>
</reference>
<dbReference type="GO" id="GO:0000981">
    <property type="term" value="F:DNA-binding transcription factor activity, RNA polymerase II-specific"/>
    <property type="evidence" value="ECO:0007669"/>
    <property type="project" value="TreeGrafter"/>
</dbReference>
<dbReference type="InterPro" id="IPR013087">
    <property type="entry name" value="Znf_C2H2_type"/>
</dbReference>
<feature type="region of interest" description="Disordered" evidence="12">
    <location>
        <begin position="388"/>
        <end position="409"/>
    </location>
</feature>
<feature type="compositionally biased region" description="Basic and acidic residues" evidence="12">
    <location>
        <begin position="819"/>
        <end position="838"/>
    </location>
</feature>
<feature type="compositionally biased region" description="Basic residues" evidence="12">
    <location>
        <begin position="1471"/>
        <end position="1480"/>
    </location>
</feature>
<evidence type="ECO:0000256" key="7">
    <source>
        <dbReference type="ARBA" id="ARBA00023015"/>
    </source>
</evidence>
<feature type="compositionally biased region" description="Basic and acidic residues" evidence="12">
    <location>
        <begin position="1286"/>
        <end position="1303"/>
    </location>
</feature>
<feature type="region of interest" description="Disordered" evidence="12">
    <location>
        <begin position="580"/>
        <end position="617"/>
    </location>
</feature>
<feature type="domain" description="C2H2-type" evidence="13">
    <location>
        <begin position="1125"/>
        <end position="1152"/>
    </location>
</feature>
<name>A0AAE1ADR9_9GAST</name>
<dbReference type="InterPro" id="IPR001214">
    <property type="entry name" value="SET_dom"/>
</dbReference>
<feature type="compositionally biased region" description="Polar residues" evidence="12">
    <location>
        <begin position="877"/>
        <end position="901"/>
    </location>
</feature>
<dbReference type="PROSITE" id="PS00028">
    <property type="entry name" value="ZINC_FINGER_C2H2_1"/>
    <property type="match status" value="6"/>
</dbReference>
<dbReference type="PROSITE" id="PS50157">
    <property type="entry name" value="ZINC_FINGER_C2H2_2"/>
    <property type="match status" value="6"/>
</dbReference>
<dbReference type="Pfam" id="PF21549">
    <property type="entry name" value="PRDM2_PR"/>
    <property type="match status" value="1"/>
</dbReference>
<protein>
    <recommendedName>
        <fullName evidence="13">C2H2-type domain-containing protein</fullName>
    </recommendedName>
</protein>
<feature type="compositionally biased region" description="Low complexity" evidence="12">
    <location>
        <begin position="731"/>
        <end position="743"/>
    </location>
</feature>
<comment type="caution">
    <text evidence="14">The sequence shown here is derived from an EMBL/GenBank/DDBJ whole genome shotgun (WGS) entry which is preliminary data.</text>
</comment>
<dbReference type="Pfam" id="PF00096">
    <property type="entry name" value="zf-C2H2"/>
    <property type="match status" value="5"/>
</dbReference>
<comment type="subcellular location">
    <subcellularLocation>
        <location evidence="1">Nucleus</location>
    </subcellularLocation>
</comment>
<dbReference type="Gene3D" id="2.170.270.10">
    <property type="entry name" value="SET domain"/>
    <property type="match status" value="1"/>
</dbReference>
<dbReference type="SUPFAM" id="SSF57667">
    <property type="entry name" value="beta-beta-alpha zinc fingers"/>
    <property type="match status" value="3"/>
</dbReference>
<keyword evidence="15" id="KW-1185">Reference proteome</keyword>
<keyword evidence="8" id="KW-0238">DNA-binding</keyword>
<evidence type="ECO:0000256" key="8">
    <source>
        <dbReference type="ARBA" id="ARBA00023125"/>
    </source>
</evidence>
<evidence type="ECO:0000256" key="6">
    <source>
        <dbReference type="ARBA" id="ARBA00022833"/>
    </source>
</evidence>
<dbReference type="FunFam" id="3.30.160.60:FF:000065">
    <property type="entry name" value="B-cell CLL/lymphoma 6, member B"/>
    <property type="match status" value="1"/>
</dbReference>
<sequence length="1676" mass="186911">MLKAKPGPVGAKGQKQALCGVLRHRGASSRIKDFLDMRSGPTWPVTEWAEFIVPCQGENLLCRRSARLSPTHPSPTHSRPQINKVSNSAPPPRSARASRALVAPLHSCRARDGILNSALLHISLGGRSLVTRSTPSDQRSSDDVLGGNFTQWGARNLCSWRCGILVSIEVLSVLDSRIWERPQACGVKEGLTPVSLHVFYFCRIKTFLFCQEKKIIFQKNKKKLIKAMYACVLIPRELSLVLSTQPSARASPTSPAPTASLTTRASVWSNSDLRPGTVFYPDEGEVRLDRLDSRLSPTEDETRRSYGSYDTHLTVQGQQVRHCNWVRFVRSTLDPCSANVISSKVRGQAFFQVTQPLKANEEMVVLFHAERSPGRDMDTAGLEFSVTNREENHFTPLERSTDNWKSSELQRHRGNMLERLSKDATTESAASSSPPPAFPRDLRVETFASLSSPKSSLSSSLISSTLSLPAMKISPLAPSLMPVPFAFGGLGMTRSLYDHLTLMPTEQHQYNYQQQQQQDDQRQQVQQEHHRRLSRTERDYNKRNTRERLTPHAVQHDVLSFGATDGVLTSTPISTVTQSRREEVELHETDLLKKDVGDPAIEEEEEEEEAEERKTPIFYSSAVSEKLKTHNPRSLHFGSSFSTSASSEGMSLSVASCASPRSAKQQSDSNNHTYETHNVDDSLRDFSASSPMFTSGSSHSREISSASEACAGDVSGMNRSLDRDGYGQCTSSSHIPNSSSKNSVIHDSPGEEIPENESELLENKNTNQKYEPIESECKRNQVKDSKLVSDQKQFHSGLGTVSGNFSEENYSRSDAVKIRDGDADKANDEDVRAQDRDSMAVQVDSTVHCSIDEYQDREKEIGKAEQVDVKVEEMLQQPTSDGHISSSSNNVIPSTTKSQRQQYKEQKSKPNNIPESEMENKERRMYRRGELTPIDTPRDNSLVDSAYFTFRASPAKEAFYCSRNRGQTKDLEVKYKAFSLTAQTSKQNFQKFSYHSSESNDRMTLEIPRPLRTISDHLENLPMPNDFEGHHDKDQRGTYTEGLLAPQVEPQNLSMARVEMKAETCSGIPETKPSNGSSLHARDQREPIKRCRERTWWPCDVCGKKFDRPSLLKRHTRTHTGEKPHACDVCGKAFSTSSSLNTHRRIHSGEKPHQCKICGKRFTASSNLYYHRMTHNKEKPHKCDLCSKSFPTPGDLRSHMYIHNGSWPFRCDVCNRGFSKQTNLKNHMLLHSGDKPHECSRCGKKFALLCNLKTHLKTHENSDSSDVSGSHCSMCGGPHSLNLSGLDDHEKGSKTRTPAEKRRPNCAICNSRGPDAISAGPVKRSHHGSPHQSLSPRPSELALPKKRPTDFSISKLTAEDNRSSLGGNRQGHDQEVKLNIALKKFERDHSDGDDDDDDDRDIKIRRIGSVHRVSSDFDRKFGDGGIGNHNQPSSLVGSKANPGKGELDICLDDRRLPQPRSTSPPLNKVKSSAHIRGATKHGRELTLRDSYQSFLAAATAAAAAATSEQHHHQHEQLQQPWFLPTPQFSAAACNQLAYPLLFSAPNLQQIGSLPSAPALSAHLKQDIPAASPFHPVDPQRNLKVPSSERLHHHSQHYPQQQLLRLSHQQQSQQQHLLPLLSQPPHNHITPAGALRYPDMTSLRESGVLTPSMPLSFQLQPGSAQWALASHALAQGF</sequence>
<dbReference type="Gene3D" id="3.30.160.60">
    <property type="entry name" value="Classic Zinc Finger"/>
    <property type="match status" value="6"/>
</dbReference>
<feature type="domain" description="C2H2-type" evidence="13">
    <location>
        <begin position="1209"/>
        <end position="1236"/>
    </location>
</feature>
<keyword evidence="5 11" id="KW-0863">Zinc-finger</keyword>
<gene>
    <name evidence="14" type="ORF">RRG08_023471</name>
</gene>
<feature type="region of interest" description="Disordered" evidence="12">
    <location>
        <begin position="1454"/>
        <end position="1482"/>
    </location>
</feature>
<evidence type="ECO:0000256" key="10">
    <source>
        <dbReference type="ARBA" id="ARBA00023242"/>
    </source>
</evidence>
<feature type="region of interest" description="Disordered" evidence="12">
    <location>
        <begin position="421"/>
        <end position="440"/>
    </location>
</feature>
<keyword evidence="9" id="KW-0804">Transcription</keyword>
<feature type="region of interest" description="Disordered" evidence="12">
    <location>
        <begin position="1283"/>
        <end position="1374"/>
    </location>
</feature>
<feature type="compositionally biased region" description="Basic and acidic residues" evidence="12">
    <location>
        <begin position="534"/>
        <end position="548"/>
    </location>
</feature>
<feature type="region of interest" description="Disordered" evidence="12">
    <location>
        <begin position="511"/>
        <end position="548"/>
    </location>
</feature>
<evidence type="ECO:0000313" key="14">
    <source>
        <dbReference type="EMBL" id="KAK3786050.1"/>
    </source>
</evidence>
<accession>A0AAE1ADR9</accession>
<dbReference type="CDD" id="cd10534">
    <property type="entry name" value="PR-SET_PRDM-like"/>
    <property type="match status" value="1"/>
</dbReference>
<feature type="region of interest" description="Disordered" evidence="12">
    <location>
        <begin position="656"/>
        <end position="704"/>
    </location>
</feature>
<feature type="region of interest" description="Disordered" evidence="12">
    <location>
        <begin position="721"/>
        <end position="761"/>
    </location>
</feature>
<keyword evidence="3" id="KW-0479">Metal-binding</keyword>
<feature type="domain" description="C2H2-type" evidence="13">
    <location>
        <begin position="1153"/>
        <end position="1180"/>
    </location>
</feature>
<feature type="region of interest" description="Disordered" evidence="12">
    <location>
        <begin position="1569"/>
        <end position="1599"/>
    </location>
</feature>
<evidence type="ECO:0000256" key="12">
    <source>
        <dbReference type="SAM" id="MobiDB-lite"/>
    </source>
</evidence>
<organism evidence="14 15">
    <name type="scientific">Elysia crispata</name>
    <name type="common">lettuce slug</name>
    <dbReference type="NCBI Taxonomy" id="231223"/>
    <lineage>
        <taxon>Eukaryota</taxon>
        <taxon>Metazoa</taxon>
        <taxon>Spiralia</taxon>
        <taxon>Lophotrochozoa</taxon>
        <taxon>Mollusca</taxon>
        <taxon>Gastropoda</taxon>
        <taxon>Heterobranchia</taxon>
        <taxon>Euthyneura</taxon>
        <taxon>Panpulmonata</taxon>
        <taxon>Sacoglossa</taxon>
        <taxon>Placobranchoidea</taxon>
        <taxon>Plakobranchidae</taxon>
        <taxon>Elysia</taxon>
    </lineage>
</organism>
<feature type="domain" description="C2H2-type" evidence="13">
    <location>
        <begin position="1097"/>
        <end position="1124"/>
    </location>
</feature>
<evidence type="ECO:0000256" key="5">
    <source>
        <dbReference type="ARBA" id="ARBA00022771"/>
    </source>
</evidence>
<feature type="compositionally biased region" description="Low complexity" evidence="12">
    <location>
        <begin position="69"/>
        <end position="78"/>
    </location>
</feature>
<feature type="compositionally biased region" description="Low complexity" evidence="12">
    <location>
        <begin position="695"/>
        <end position="704"/>
    </location>
</feature>
<dbReference type="InterPro" id="IPR050717">
    <property type="entry name" value="C2H2-ZF_Transcription_Reg"/>
</dbReference>
<keyword evidence="7" id="KW-0805">Transcription regulation</keyword>
<dbReference type="InterPro" id="IPR046341">
    <property type="entry name" value="SET_dom_sf"/>
</dbReference>
<feature type="compositionally biased region" description="Acidic residues" evidence="12">
    <location>
        <begin position="750"/>
        <end position="760"/>
    </location>
</feature>
<evidence type="ECO:0000259" key="13">
    <source>
        <dbReference type="PROSITE" id="PS50157"/>
    </source>
</evidence>
<evidence type="ECO:0000256" key="4">
    <source>
        <dbReference type="ARBA" id="ARBA00022737"/>
    </source>
</evidence>
<keyword evidence="6" id="KW-0862">Zinc</keyword>
<comment type="similarity">
    <text evidence="2">Belongs to the krueppel C2H2-type zinc-finger protein family.</text>
</comment>
<dbReference type="SMART" id="SM00355">
    <property type="entry name" value="ZnF_C2H2"/>
    <property type="match status" value="6"/>
</dbReference>
<dbReference type="GO" id="GO:0005634">
    <property type="term" value="C:nucleus"/>
    <property type="evidence" value="ECO:0007669"/>
    <property type="project" value="UniProtKB-SubCell"/>
</dbReference>
<feature type="region of interest" description="Disordered" evidence="12">
    <location>
        <begin position="877"/>
        <end position="923"/>
    </location>
</feature>
<dbReference type="PANTHER" id="PTHR14196:SF12">
    <property type="entry name" value="ZINC FINGER PROTEIN 208-LIKE"/>
    <property type="match status" value="1"/>
</dbReference>
<feature type="region of interest" description="Disordered" evidence="12">
    <location>
        <begin position="819"/>
        <end position="841"/>
    </location>
</feature>
<evidence type="ECO:0000256" key="11">
    <source>
        <dbReference type="PROSITE-ProRule" id="PRU00042"/>
    </source>
</evidence>
<dbReference type="GO" id="GO:0008270">
    <property type="term" value="F:zinc ion binding"/>
    <property type="evidence" value="ECO:0007669"/>
    <property type="project" value="UniProtKB-KW"/>
</dbReference>
<dbReference type="InterPro" id="IPR036236">
    <property type="entry name" value="Znf_C2H2_sf"/>
</dbReference>
<dbReference type="FunFam" id="3.30.160.60:FF:000450">
    <property type="entry name" value="PR domain zinc finger protein 14"/>
    <property type="match status" value="1"/>
</dbReference>
<keyword evidence="4" id="KW-0677">Repeat</keyword>
<dbReference type="Proteomes" id="UP001283361">
    <property type="component" value="Unassembled WGS sequence"/>
</dbReference>
<dbReference type="FunFam" id="3.30.160.60:FF:000193">
    <property type="entry name" value="Zinc finger protein 300"/>
    <property type="match status" value="1"/>
</dbReference>
<feature type="region of interest" description="Disordered" evidence="12">
    <location>
        <begin position="67"/>
        <end position="96"/>
    </location>
</feature>
<evidence type="ECO:0000256" key="1">
    <source>
        <dbReference type="ARBA" id="ARBA00004123"/>
    </source>
</evidence>
<feature type="compositionally biased region" description="Acidic residues" evidence="12">
    <location>
        <begin position="600"/>
        <end position="610"/>
    </location>
</feature>
<proteinExistence type="inferred from homology"/>
<dbReference type="PANTHER" id="PTHR14196">
    <property type="entry name" value="ODD-SKIPPED - RELATED"/>
    <property type="match status" value="1"/>
</dbReference>
<feature type="compositionally biased region" description="Basic and acidic residues" evidence="12">
    <location>
        <begin position="580"/>
        <end position="597"/>
    </location>
</feature>
<evidence type="ECO:0000256" key="9">
    <source>
        <dbReference type="ARBA" id="ARBA00023163"/>
    </source>
</evidence>
<dbReference type="FunFam" id="3.30.160.60:FF:000557">
    <property type="entry name" value="zinc finger and SCAN domain-containing protein 29"/>
    <property type="match status" value="1"/>
</dbReference>
<dbReference type="EMBL" id="JAWDGP010002021">
    <property type="protein sequence ID" value="KAK3786050.1"/>
    <property type="molecule type" value="Genomic_DNA"/>
</dbReference>
<feature type="domain" description="C2H2-type" evidence="13">
    <location>
        <begin position="1181"/>
        <end position="1208"/>
    </location>
</feature>
<keyword evidence="10" id="KW-0539">Nucleus</keyword>
<evidence type="ECO:0000256" key="2">
    <source>
        <dbReference type="ARBA" id="ARBA00006991"/>
    </source>
</evidence>
<feature type="compositionally biased region" description="Polar residues" evidence="12">
    <location>
        <begin position="662"/>
        <end position="673"/>
    </location>
</feature>
<feature type="domain" description="C2H2-type" evidence="13">
    <location>
        <begin position="1237"/>
        <end position="1264"/>
    </location>
</feature>